<feature type="transmembrane region" description="Helical" evidence="8">
    <location>
        <begin position="6"/>
        <end position="32"/>
    </location>
</feature>
<proteinExistence type="inferred from homology"/>
<feature type="transmembrane region" description="Helical" evidence="8">
    <location>
        <begin position="230"/>
        <end position="247"/>
    </location>
</feature>
<keyword evidence="10" id="KW-1185">Reference proteome</keyword>
<accession>A0A846MQ33</accession>
<feature type="transmembrane region" description="Helical" evidence="8">
    <location>
        <begin position="135"/>
        <end position="163"/>
    </location>
</feature>
<dbReference type="GO" id="GO:0005886">
    <property type="term" value="C:plasma membrane"/>
    <property type="evidence" value="ECO:0007669"/>
    <property type="project" value="UniProtKB-SubCell"/>
</dbReference>
<feature type="transmembrane region" description="Helical" evidence="8">
    <location>
        <begin position="73"/>
        <end position="90"/>
    </location>
</feature>
<gene>
    <name evidence="9" type="ORF">FHS56_001186</name>
</gene>
<feature type="transmembrane region" description="Helical" evidence="8">
    <location>
        <begin position="175"/>
        <end position="194"/>
    </location>
</feature>
<evidence type="ECO:0000256" key="5">
    <source>
        <dbReference type="ARBA" id="ARBA00022692"/>
    </source>
</evidence>
<feature type="transmembrane region" description="Helical" evidence="8">
    <location>
        <begin position="97"/>
        <end position="115"/>
    </location>
</feature>
<dbReference type="EMBL" id="JAASRN010000002">
    <property type="protein sequence ID" value="NIK73673.1"/>
    <property type="molecule type" value="Genomic_DNA"/>
</dbReference>
<dbReference type="PANTHER" id="PTHR30269:SF0">
    <property type="entry name" value="MEMBRANE TRANSPORTER PROTEIN YFCA-RELATED"/>
    <property type="match status" value="1"/>
</dbReference>
<keyword evidence="6 8" id="KW-1133">Transmembrane helix</keyword>
<organism evidence="9 10">
    <name type="scientific">Thermonema lapsum</name>
    <dbReference type="NCBI Taxonomy" id="28195"/>
    <lineage>
        <taxon>Bacteria</taxon>
        <taxon>Pseudomonadati</taxon>
        <taxon>Bacteroidota</taxon>
        <taxon>Cytophagia</taxon>
        <taxon>Cytophagales</taxon>
        <taxon>Thermonemataceae</taxon>
        <taxon>Thermonema</taxon>
    </lineage>
</organism>
<dbReference type="PANTHER" id="PTHR30269">
    <property type="entry name" value="TRANSMEMBRANE PROTEIN YFCA"/>
    <property type="match status" value="1"/>
</dbReference>
<evidence type="ECO:0000256" key="2">
    <source>
        <dbReference type="ARBA" id="ARBA00009142"/>
    </source>
</evidence>
<reference evidence="9 10" key="1">
    <citation type="submission" date="2020-03" db="EMBL/GenBank/DDBJ databases">
        <title>Genomic Encyclopedia of Type Strains, Phase IV (KMG-IV): sequencing the most valuable type-strain genomes for metagenomic binning, comparative biology and taxonomic classification.</title>
        <authorList>
            <person name="Goeker M."/>
        </authorList>
    </citation>
    <scope>NUCLEOTIDE SEQUENCE [LARGE SCALE GENOMIC DNA]</scope>
    <source>
        <strain evidence="9 10">DSM 5718</strain>
    </source>
</reference>
<evidence type="ECO:0000256" key="8">
    <source>
        <dbReference type="RuleBase" id="RU363041"/>
    </source>
</evidence>
<dbReference type="RefSeq" id="WP_166918950.1">
    <property type="nucleotide sequence ID" value="NZ_JAASRN010000002.1"/>
</dbReference>
<feature type="transmembrane region" description="Helical" evidence="8">
    <location>
        <begin position="44"/>
        <end position="61"/>
    </location>
</feature>
<name>A0A846MQ33_9BACT</name>
<keyword evidence="5 8" id="KW-0812">Transmembrane</keyword>
<dbReference type="InterPro" id="IPR002781">
    <property type="entry name" value="TM_pro_TauE-like"/>
</dbReference>
<evidence type="ECO:0000256" key="7">
    <source>
        <dbReference type="ARBA" id="ARBA00023136"/>
    </source>
</evidence>
<keyword evidence="7 8" id="KW-0472">Membrane</keyword>
<sequence>MTNELILFVASLIVGVINTLAGSGSLIMLPLLMWMGLPAPLANGTNRVAVAIQSMVGLWQYGKNYEINYREALWILAPTLIGSIAGAYIATIVSAKVIESAIGIFILFMLVLTLLNPKRWMREQEEREQIYKHPGWQLLLFAIGIYAGFIQVGSGIFLIIVMVMGLKFNLRRANAYKLVTMAAFGLPVLLVFAFQGQVHWHYGSISAAGQMIGAVAGARFATRYPKANQWIYGLVVVMLIAVLVHYYELYRWVLPAH</sequence>
<evidence type="ECO:0000256" key="4">
    <source>
        <dbReference type="ARBA" id="ARBA00022475"/>
    </source>
</evidence>
<comment type="caution">
    <text evidence="9">The sequence shown here is derived from an EMBL/GenBank/DDBJ whole genome shotgun (WGS) entry which is preliminary data.</text>
</comment>
<evidence type="ECO:0000313" key="10">
    <source>
        <dbReference type="Proteomes" id="UP000537126"/>
    </source>
</evidence>
<keyword evidence="4 8" id="KW-1003">Cell membrane</keyword>
<dbReference type="InterPro" id="IPR052017">
    <property type="entry name" value="TSUP"/>
</dbReference>
<evidence type="ECO:0000256" key="1">
    <source>
        <dbReference type="ARBA" id="ARBA00004651"/>
    </source>
</evidence>
<dbReference type="Pfam" id="PF01925">
    <property type="entry name" value="TauE"/>
    <property type="match status" value="1"/>
</dbReference>
<protein>
    <recommendedName>
        <fullName evidence="8">Probable membrane transporter protein</fullName>
    </recommendedName>
</protein>
<evidence type="ECO:0000313" key="9">
    <source>
        <dbReference type="EMBL" id="NIK73673.1"/>
    </source>
</evidence>
<evidence type="ECO:0000256" key="6">
    <source>
        <dbReference type="ARBA" id="ARBA00022989"/>
    </source>
</evidence>
<comment type="similarity">
    <text evidence="2 8">Belongs to the 4-toluene sulfonate uptake permease (TSUP) (TC 2.A.102) family.</text>
</comment>
<evidence type="ECO:0000256" key="3">
    <source>
        <dbReference type="ARBA" id="ARBA00022448"/>
    </source>
</evidence>
<dbReference type="Proteomes" id="UP000537126">
    <property type="component" value="Unassembled WGS sequence"/>
</dbReference>
<comment type="subcellular location">
    <subcellularLocation>
        <location evidence="1 8">Cell membrane</location>
        <topology evidence="1 8">Multi-pass membrane protein</topology>
    </subcellularLocation>
</comment>
<keyword evidence="3" id="KW-0813">Transport</keyword>
<dbReference type="AlphaFoldDB" id="A0A846MQ33"/>